<proteinExistence type="predicted"/>
<dbReference type="EMBL" id="MU006781">
    <property type="protein sequence ID" value="KAF2642408.1"/>
    <property type="molecule type" value="Genomic_DNA"/>
</dbReference>
<name>A0A6A6S7L9_9PLEO</name>
<evidence type="ECO:0000313" key="2">
    <source>
        <dbReference type="Proteomes" id="UP000799753"/>
    </source>
</evidence>
<reference evidence="1" key="1">
    <citation type="journal article" date="2020" name="Stud. Mycol.">
        <title>101 Dothideomycetes genomes: a test case for predicting lifestyles and emergence of pathogens.</title>
        <authorList>
            <person name="Haridas S."/>
            <person name="Albert R."/>
            <person name="Binder M."/>
            <person name="Bloem J."/>
            <person name="Labutti K."/>
            <person name="Salamov A."/>
            <person name="Andreopoulos B."/>
            <person name="Baker S."/>
            <person name="Barry K."/>
            <person name="Bills G."/>
            <person name="Bluhm B."/>
            <person name="Cannon C."/>
            <person name="Castanera R."/>
            <person name="Culley D."/>
            <person name="Daum C."/>
            <person name="Ezra D."/>
            <person name="Gonzalez J."/>
            <person name="Henrissat B."/>
            <person name="Kuo A."/>
            <person name="Liang C."/>
            <person name="Lipzen A."/>
            <person name="Lutzoni F."/>
            <person name="Magnuson J."/>
            <person name="Mondo S."/>
            <person name="Nolan M."/>
            <person name="Ohm R."/>
            <person name="Pangilinan J."/>
            <person name="Park H.-J."/>
            <person name="Ramirez L."/>
            <person name="Alfaro M."/>
            <person name="Sun H."/>
            <person name="Tritt A."/>
            <person name="Yoshinaga Y."/>
            <person name="Zwiers L.-H."/>
            <person name="Turgeon B."/>
            <person name="Goodwin S."/>
            <person name="Spatafora J."/>
            <person name="Crous P."/>
            <person name="Grigoriev I."/>
        </authorList>
    </citation>
    <scope>NUCLEOTIDE SEQUENCE</scope>
    <source>
        <strain evidence="1">CBS 473.64</strain>
    </source>
</reference>
<organism evidence="1 2">
    <name type="scientific">Massarina eburnea CBS 473.64</name>
    <dbReference type="NCBI Taxonomy" id="1395130"/>
    <lineage>
        <taxon>Eukaryota</taxon>
        <taxon>Fungi</taxon>
        <taxon>Dikarya</taxon>
        <taxon>Ascomycota</taxon>
        <taxon>Pezizomycotina</taxon>
        <taxon>Dothideomycetes</taxon>
        <taxon>Pleosporomycetidae</taxon>
        <taxon>Pleosporales</taxon>
        <taxon>Massarineae</taxon>
        <taxon>Massarinaceae</taxon>
        <taxon>Massarina</taxon>
    </lineage>
</organism>
<dbReference type="Proteomes" id="UP000799753">
    <property type="component" value="Unassembled WGS sequence"/>
</dbReference>
<keyword evidence="2" id="KW-1185">Reference proteome</keyword>
<dbReference type="AlphaFoldDB" id="A0A6A6S7L9"/>
<accession>A0A6A6S7L9</accession>
<protein>
    <submittedName>
        <fullName evidence="1">Uncharacterized protein</fullName>
    </submittedName>
</protein>
<sequence>MHKRNIAKAMSHLMTDDVFTELITVKVGPEVNEKTFYVHKALAEHQYGYFRGGNFLRKA</sequence>
<gene>
    <name evidence="1" type="ORF">P280DRAFT_467769</name>
</gene>
<evidence type="ECO:0000313" key="1">
    <source>
        <dbReference type="EMBL" id="KAF2642408.1"/>
    </source>
</evidence>